<proteinExistence type="inferred from homology"/>
<gene>
    <name evidence="3" type="ORF">CFBP7129_11770</name>
</gene>
<organism evidence="3 4">
    <name type="scientific">Agrobacterium tumefaciens</name>
    <dbReference type="NCBI Taxonomy" id="358"/>
    <lineage>
        <taxon>Bacteria</taxon>
        <taxon>Pseudomonadati</taxon>
        <taxon>Pseudomonadota</taxon>
        <taxon>Alphaproteobacteria</taxon>
        <taxon>Hyphomicrobiales</taxon>
        <taxon>Rhizobiaceae</taxon>
        <taxon>Rhizobium/Agrobacterium group</taxon>
        <taxon>Agrobacterium</taxon>
        <taxon>Agrobacterium tumefaciens complex</taxon>
    </lineage>
</organism>
<dbReference type="Pfam" id="PF02594">
    <property type="entry name" value="DUF167"/>
    <property type="match status" value="1"/>
</dbReference>
<reference evidence="3 4" key="1">
    <citation type="submission" date="2019-04" db="EMBL/GenBank/DDBJ databases">
        <title>Complete genome sequence of Agrobacterium tumefaciens CFBP7129.</title>
        <authorList>
            <person name="Haryono M."/>
            <person name="Lin Y.-C."/>
            <person name="Lai E.-M."/>
            <person name="Kuo C.-H."/>
        </authorList>
    </citation>
    <scope>NUCLEOTIDE SEQUENCE [LARGE SCALE GENOMIC DNA]</scope>
    <source>
        <strain evidence="3 4">CFBP7129</strain>
    </source>
</reference>
<dbReference type="NCBIfam" id="TIGR00251">
    <property type="entry name" value="DUF167 family protein"/>
    <property type="match status" value="1"/>
</dbReference>
<evidence type="ECO:0000313" key="3">
    <source>
        <dbReference type="EMBL" id="QCL94800.1"/>
    </source>
</evidence>
<evidence type="ECO:0000256" key="1">
    <source>
        <dbReference type="ARBA" id="ARBA00010364"/>
    </source>
</evidence>
<dbReference type="SMART" id="SM01152">
    <property type="entry name" value="DUF167"/>
    <property type="match status" value="1"/>
</dbReference>
<dbReference type="Gene3D" id="3.30.1200.10">
    <property type="entry name" value="YggU-like"/>
    <property type="match status" value="1"/>
</dbReference>
<name>A0A4D7YWY4_AGRTU</name>
<protein>
    <recommendedName>
        <fullName evidence="2">UPF0235 protein CFBP7129_11770</fullName>
    </recommendedName>
</protein>
<dbReference type="PANTHER" id="PTHR13420:SF7">
    <property type="entry name" value="UPF0235 PROTEIN C15ORF40"/>
    <property type="match status" value="1"/>
</dbReference>
<sequence>MGADRQRYFFLALRLQRHQFPQPVRERHRQLSVQCHGTGSAPHSPHSAQSRRHRHFADHRALDHLLHPLLHVEHALPDGRLSGCWQKHSDHVRLTVRLTPNGGRDAIDGVEKDAEANAHLKARVSAVPEGGKANKALIVLLAKKLGLPKSSISFVSGETARKKILRIDTDPEDFEELFKKLEN</sequence>
<comment type="similarity">
    <text evidence="1 2">Belongs to the UPF0235 family.</text>
</comment>
<dbReference type="GO" id="GO:0005737">
    <property type="term" value="C:cytoplasm"/>
    <property type="evidence" value="ECO:0007669"/>
    <property type="project" value="TreeGrafter"/>
</dbReference>
<evidence type="ECO:0000256" key="2">
    <source>
        <dbReference type="HAMAP-Rule" id="MF_00634"/>
    </source>
</evidence>
<dbReference type="PANTHER" id="PTHR13420">
    <property type="entry name" value="UPF0235 PROTEIN C15ORF40"/>
    <property type="match status" value="1"/>
</dbReference>
<accession>A0A4D7YWY4</accession>
<dbReference type="NCBIfam" id="NF002348">
    <property type="entry name" value="PRK01310.1"/>
    <property type="match status" value="1"/>
</dbReference>
<dbReference type="EMBL" id="CP039922">
    <property type="protein sequence ID" value="QCL94800.1"/>
    <property type="molecule type" value="Genomic_DNA"/>
</dbReference>
<dbReference type="InterPro" id="IPR036591">
    <property type="entry name" value="YggU-like_sf"/>
</dbReference>
<dbReference type="AlphaFoldDB" id="A0A4D7YWY4"/>
<dbReference type="SUPFAM" id="SSF69786">
    <property type="entry name" value="YggU-like"/>
    <property type="match status" value="1"/>
</dbReference>
<evidence type="ECO:0000313" key="4">
    <source>
        <dbReference type="Proteomes" id="UP000298649"/>
    </source>
</evidence>
<dbReference type="Proteomes" id="UP000298649">
    <property type="component" value="Chromosome circular"/>
</dbReference>
<dbReference type="HAMAP" id="MF_00634">
    <property type="entry name" value="UPF0235"/>
    <property type="match status" value="1"/>
</dbReference>
<dbReference type="InterPro" id="IPR003746">
    <property type="entry name" value="DUF167"/>
</dbReference>